<dbReference type="EMBL" id="JBHSCL010000004">
    <property type="protein sequence ID" value="MFC4220219.1"/>
    <property type="molecule type" value="Genomic_DNA"/>
</dbReference>
<dbReference type="RefSeq" id="WP_379763590.1">
    <property type="nucleotide sequence ID" value="NZ_JBHSCL010000004.1"/>
</dbReference>
<evidence type="ECO:0000256" key="1">
    <source>
        <dbReference type="SAM" id="SignalP"/>
    </source>
</evidence>
<dbReference type="PROSITE" id="PS51257">
    <property type="entry name" value="PROKAR_LIPOPROTEIN"/>
    <property type="match status" value="1"/>
</dbReference>
<keyword evidence="1" id="KW-0732">Signal</keyword>
<dbReference type="Proteomes" id="UP001595841">
    <property type="component" value="Unassembled WGS sequence"/>
</dbReference>
<dbReference type="Pfam" id="PF14321">
    <property type="entry name" value="DUF4382"/>
    <property type="match status" value="1"/>
</dbReference>
<organism evidence="3 4">
    <name type="scientific">Flagellimonas marina</name>
    <dbReference type="NCBI Taxonomy" id="1775168"/>
    <lineage>
        <taxon>Bacteria</taxon>
        <taxon>Pseudomonadati</taxon>
        <taxon>Bacteroidota</taxon>
        <taxon>Flavobacteriia</taxon>
        <taxon>Flavobacteriales</taxon>
        <taxon>Flavobacteriaceae</taxon>
        <taxon>Flagellimonas</taxon>
    </lineage>
</organism>
<dbReference type="InterPro" id="IPR025491">
    <property type="entry name" value="DUF4382"/>
</dbReference>
<evidence type="ECO:0000313" key="4">
    <source>
        <dbReference type="Proteomes" id="UP001595841"/>
    </source>
</evidence>
<reference evidence="4" key="1">
    <citation type="journal article" date="2019" name="Int. J. Syst. Evol. Microbiol.">
        <title>The Global Catalogue of Microorganisms (GCM) 10K type strain sequencing project: providing services to taxonomists for standard genome sequencing and annotation.</title>
        <authorList>
            <consortium name="The Broad Institute Genomics Platform"/>
            <consortium name="The Broad Institute Genome Sequencing Center for Infectious Disease"/>
            <person name="Wu L."/>
            <person name="Ma J."/>
        </authorList>
    </citation>
    <scope>NUCLEOTIDE SEQUENCE [LARGE SCALE GENOMIC DNA]</scope>
    <source>
        <strain evidence="4">CGMCC 1.15774</strain>
    </source>
</reference>
<proteinExistence type="predicted"/>
<evidence type="ECO:0000313" key="3">
    <source>
        <dbReference type="EMBL" id="MFC4220219.1"/>
    </source>
</evidence>
<gene>
    <name evidence="3" type="ORF">ACFOWS_08745</name>
</gene>
<sequence length="319" mass="34132">MKTYLKLAGTTFLSVLFMVSCSDDENDGMETPEESYSTTFKMTDAPIDNANVEAVFITVSDIKVDGTSLEGFNKTTFDLSALVNGQTKTLGNIDLAAASYSNIELVLDYDTDASGNAPGCYVELAGGEKDKLEATANSITITDAFEVFATSTNDVIIDFDLRKTIKEEEGTLSSNFEFVSMSELSAGIRTVNEESTGSISGTVNDAENTSDKIIVYAYEKGTFNAETETQGQGEGNVMFKNAVTSSVVAGINNSYSLNFLTEGEYELIFVSYNEETEGSGFEFNALLEAESNTVLDLGAISVTSALQLDANVTITGTKS</sequence>
<protein>
    <submittedName>
        <fullName evidence="3">DUF4382 domain-containing protein</fullName>
    </submittedName>
</protein>
<feature type="signal peptide" evidence="1">
    <location>
        <begin position="1"/>
        <end position="22"/>
    </location>
</feature>
<comment type="caution">
    <text evidence="3">The sequence shown here is derived from an EMBL/GenBank/DDBJ whole genome shotgun (WGS) entry which is preliminary data.</text>
</comment>
<keyword evidence="4" id="KW-1185">Reference proteome</keyword>
<accession>A0ABV8PMQ7</accession>
<name>A0ABV8PMQ7_9FLAO</name>
<evidence type="ECO:0000259" key="2">
    <source>
        <dbReference type="Pfam" id="PF14321"/>
    </source>
</evidence>
<feature type="chain" id="PRO_5046949559" evidence="1">
    <location>
        <begin position="23"/>
        <end position="319"/>
    </location>
</feature>
<feature type="domain" description="DUF4382" evidence="2">
    <location>
        <begin position="39"/>
        <end position="167"/>
    </location>
</feature>